<feature type="transmembrane region" description="Helical" evidence="1">
    <location>
        <begin position="80"/>
        <end position="101"/>
    </location>
</feature>
<proteinExistence type="predicted"/>
<dbReference type="EMBL" id="JAUDEA010000001">
    <property type="protein sequence ID" value="MDM8270144.1"/>
    <property type="molecule type" value="Genomic_DNA"/>
</dbReference>
<feature type="transmembrane region" description="Helical" evidence="1">
    <location>
        <begin position="18"/>
        <end position="37"/>
    </location>
</feature>
<reference evidence="3 4" key="3">
    <citation type="submission" date="2023-06" db="EMBL/GenBank/DDBJ databases">
        <authorList>
            <person name="Zeman M."/>
            <person name="Kubasova T."/>
            <person name="Jahodarova E."/>
            <person name="Nykrynova M."/>
            <person name="Rychlik I."/>
        </authorList>
    </citation>
    <scope>NUCLEOTIDE SEQUENCE [LARGE SCALE GENOMIC DNA]</scope>
    <source>
        <strain evidence="3 4">153_Feed</strain>
    </source>
</reference>
<dbReference type="Proteomes" id="UP001529256">
    <property type="component" value="Unassembled WGS sequence"/>
</dbReference>
<dbReference type="Pfam" id="PF14501">
    <property type="entry name" value="HATPase_c_5"/>
    <property type="match status" value="1"/>
</dbReference>
<comment type="caution">
    <text evidence="3">The sequence shown here is derived from an EMBL/GenBank/DDBJ whole genome shotgun (WGS) entry which is preliminary data.</text>
</comment>
<reference evidence="4" key="1">
    <citation type="submission" date="2023-06" db="EMBL/GenBank/DDBJ databases">
        <title>Identification and characterization of horizontal gene transfer across gut microbiota members of farm animals based on homology search.</title>
        <authorList>
            <person name="Zeman M."/>
            <person name="Kubasova T."/>
            <person name="Jahodarova E."/>
            <person name="Nykrynova M."/>
            <person name="Rychlik I."/>
        </authorList>
    </citation>
    <scope>NUCLEOTIDE SEQUENCE [LARGE SCALE GENOMIC DNA]</scope>
    <source>
        <strain evidence="4">153_Feed</strain>
    </source>
</reference>
<keyword evidence="1" id="KW-0812">Transmembrane</keyword>
<dbReference type="Gene3D" id="3.30.565.10">
    <property type="entry name" value="Histidine kinase-like ATPase, C-terminal domain"/>
    <property type="match status" value="1"/>
</dbReference>
<feature type="transmembrane region" description="Helical" evidence="1">
    <location>
        <begin position="49"/>
        <end position="68"/>
    </location>
</feature>
<accession>A0ABT7V2E4</accession>
<dbReference type="SUPFAM" id="SSF55874">
    <property type="entry name" value="ATPase domain of HSP90 chaperone/DNA topoisomerase II/histidine kinase"/>
    <property type="match status" value="1"/>
</dbReference>
<reference evidence="3 4" key="2">
    <citation type="submission" date="2023-06" db="EMBL/GenBank/DDBJ databases">
        <title>Identification and characterization of horizontal gene transfer across gut microbiota members of farm animals based on homology search.</title>
        <authorList>
            <person name="Schwarzerova J."/>
            <person name="Nykrynova M."/>
            <person name="Jureckova K."/>
            <person name="Cejkova D."/>
            <person name="Rychlik I."/>
        </authorList>
    </citation>
    <scope>NUCLEOTIDE SEQUENCE [LARGE SCALE GENOMIC DNA]</scope>
    <source>
        <strain evidence="3 4">153_Feed</strain>
    </source>
</reference>
<feature type="domain" description="Sensor histidine kinase NatK-like C-terminal" evidence="2">
    <location>
        <begin position="345"/>
        <end position="451"/>
    </location>
</feature>
<feature type="transmembrane region" description="Helical" evidence="1">
    <location>
        <begin position="209"/>
        <end position="234"/>
    </location>
</feature>
<keyword evidence="1" id="KW-1133">Transmembrane helix</keyword>
<gene>
    <name evidence="3" type="ORF">QUW25_00365</name>
</gene>
<keyword evidence="4" id="KW-1185">Reference proteome</keyword>
<feature type="transmembrane region" description="Helical" evidence="1">
    <location>
        <begin position="144"/>
        <end position="165"/>
    </location>
</feature>
<name>A0ABT7V2E4_9ACTN</name>
<dbReference type="InterPro" id="IPR036890">
    <property type="entry name" value="HATPase_C_sf"/>
</dbReference>
<keyword evidence="3" id="KW-0067">ATP-binding</keyword>
<dbReference type="CDD" id="cd16935">
    <property type="entry name" value="HATPase_AgrC-ComD-like"/>
    <property type="match status" value="1"/>
</dbReference>
<organism evidence="3 4">
    <name type="scientific">Thermophilibacter provencensis</name>
    <dbReference type="NCBI Taxonomy" id="1852386"/>
    <lineage>
        <taxon>Bacteria</taxon>
        <taxon>Bacillati</taxon>
        <taxon>Actinomycetota</taxon>
        <taxon>Coriobacteriia</taxon>
        <taxon>Coriobacteriales</taxon>
        <taxon>Atopobiaceae</taxon>
        <taxon>Thermophilibacter</taxon>
    </lineage>
</organism>
<evidence type="ECO:0000259" key="2">
    <source>
        <dbReference type="Pfam" id="PF14501"/>
    </source>
</evidence>
<dbReference type="InterPro" id="IPR032834">
    <property type="entry name" value="NatK-like_C"/>
</dbReference>
<evidence type="ECO:0000313" key="3">
    <source>
        <dbReference type="EMBL" id="MDM8270144.1"/>
    </source>
</evidence>
<dbReference type="GO" id="GO:0005524">
    <property type="term" value="F:ATP binding"/>
    <property type="evidence" value="ECO:0007669"/>
    <property type="project" value="UniProtKB-KW"/>
</dbReference>
<dbReference type="RefSeq" id="WP_289510250.1">
    <property type="nucleotide sequence ID" value="NZ_JAUDEA010000001.1"/>
</dbReference>
<evidence type="ECO:0000256" key="1">
    <source>
        <dbReference type="SAM" id="Phobius"/>
    </source>
</evidence>
<sequence>MGAAGNTALTLAGLPYDLISILALSARMAVGIALFSWQLPHRRGFARRLTLLLALWAAGVALFVAAGLHVGDPSPVGSALLQLALFSMVLVGCTVGVYALFETSVWVALFCSTAGYTAQNLASGTGELVFSLLPLLGVNPRDPMVALVTWGLSAVAVFVPCYLLVGRKISSEGLSQVEDRSMLAMMAVVSLVVIGFDLTIKLLGEQGLALGYVVVLRLFHALACVFTLAMEYVLLYRRHLEQDMAATERLLAERERQYQMSRENIEAINIKCHDIKHQIRSLAGGGAAVDARVLDDIEREVSVYDSAVKTGNEALDTILTEKSLVCEQRGITLTCIADGSALAGMAPADLYALFGNALDNAIEAVSRLDDPARRSISLTVRAIVGVAAIHVENYCDDTLVMGADGLPETTKADRANHGYGTRSMRQIAERYGGSFSAVAEGGAFMLDVMIPLA</sequence>
<feature type="transmembrane region" description="Helical" evidence="1">
    <location>
        <begin position="185"/>
        <end position="203"/>
    </location>
</feature>
<evidence type="ECO:0000313" key="4">
    <source>
        <dbReference type="Proteomes" id="UP001529256"/>
    </source>
</evidence>
<keyword evidence="3" id="KW-0547">Nucleotide-binding</keyword>
<protein>
    <submittedName>
        <fullName evidence="3">ATP-binding protein</fullName>
    </submittedName>
</protein>
<keyword evidence="1" id="KW-0472">Membrane</keyword>